<dbReference type="GO" id="GO:0005096">
    <property type="term" value="F:GTPase activator activity"/>
    <property type="evidence" value="ECO:0007669"/>
    <property type="project" value="UniProtKB-KW"/>
</dbReference>
<dbReference type="GO" id="GO:0005634">
    <property type="term" value="C:nucleus"/>
    <property type="evidence" value="ECO:0007669"/>
    <property type="project" value="InterPro"/>
</dbReference>
<dbReference type="PANTHER" id="PTHR10063">
    <property type="entry name" value="TUBERIN"/>
    <property type="match status" value="1"/>
</dbReference>
<accession>A0A1I8JNW7</accession>
<sequence length="1053" mass="114831">MVSTLTADAGGAVPHRLPRTSRRADRTLSTSTDAAAAPTRRSTLTTADRRCPVERLVRSLPPLWATSATGRPAVRPPFIRLSLTSCRGSWPPAACRLPFPGGPRLQALGAALCRATVRRHDNDVSPEAPKPVLLLILHSGAVRLRPARRSLREVHGARRARRFFSAPLPLLAPAGPAISSGALQGAEQICSVESISISDSATANRRVRCRVTAIAAVGSLLAFPVYFGDSALDYLDPGREEDSNRKPSPWPLRLCKCPGMADQVLRVLDSVISADPAEESRSLAMCSLALFAYQLLAARCSPEEEALNDQLYVLRVRECFAQLLRGGEACRPRYRPSPLDWLPTCWPCCPTWPASWPPRCRRSTWTLSRRWGEAVRHSLTLFLPDPNRQVGDDAGTRYLLCSLVDCLISWCMVLPMPGLLDYHDSHPRGLVFEAMSVLSELEACWRAGSLDSTARLAGATRLDCGVSEQHDLDFNLGDLSQEVLNQPNTQILAIDNRLLLSLVEITANPPSDSTGRRRSAPLSSATLSRAILRSICGKLSGSSACCTARRARQRPAVDSLLGQLSPRQPLPRPCRDYQLRPPLPFPTGPAFQSGSPAEAADWKLGRDPFVAAIEEEVSQQLAPQHRLDSAHIASTRDSLLSVPAQEAPAAVQEPMSPFYQCRHLVNQLGFLTWERRGAPGVEASRQSALPRDAQTAGRGLCCLRQEDKSSILSNCRGSEAFERFVGALGWELCILSSPSSTIEHTGVASESRWLYGRLSRLRQVRTTAPYYADSTSEIFFHVSTRMPTAGGAEDQLRKTKHLGNDEVMIVRAFARLPARHNAHASSVTSSSWCTRCHLACTAIEIDKKAEVPFFGPLFTGAMVAEPCWRPCVRATRYWGEPYEERANYLESLVHRFQQRDETFEQFAKGVFAPVPAEFPASGPFGSARPGSLQLDHADCGGPRLKDELLHVSVQPAADEAATLQQQLQQPHADELQSPQGKSGKAGGDLTRASSSRLSWPPGLKFRVRFSTGQQQAEASGSPTLQTPTGGVAAEQQVVELSGLASPDEAVKSC</sequence>
<dbReference type="Pfam" id="PF02145">
    <property type="entry name" value="Rap_GAP"/>
    <property type="match status" value="1"/>
</dbReference>
<dbReference type="GO" id="GO:0051056">
    <property type="term" value="P:regulation of small GTPase mediated signal transduction"/>
    <property type="evidence" value="ECO:0007669"/>
    <property type="project" value="InterPro"/>
</dbReference>
<proteinExistence type="predicted"/>
<feature type="domain" description="Rap-GAP" evidence="3">
    <location>
        <begin position="682"/>
        <end position="892"/>
    </location>
</feature>
<dbReference type="Gene3D" id="3.40.50.11210">
    <property type="entry name" value="Rap/Ran-GAP"/>
    <property type="match status" value="1"/>
</dbReference>
<dbReference type="SUPFAM" id="SSF111347">
    <property type="entry name" value="Rap/Ran-GAP"/>
    <property type="match status" value="1"/>
</dbReference>
<feature type="region of interest" description="Disordered" evidence="2">
    <location>
        <begin position="959"/>
        <end position="1032"/>
    </location>
</feature>
<keyword evidence="1" id="KW-0343">GTPase activation</keyword>
<dbReference type="InterPro" id="IPR000331">
    <property type="entry name" value="Rap/Ran_GAP_dom"/>
</dbReference>
<dbReference type="WBParaSite" id="snap_masked-unitig_23586-processed-gene-0.1-mRNA-1">
    <property type="protein sequence ID" value="snap_masked-unitig_23586-processed-gene-0.1-mRNA-1"/>
    <property type="gene ID" value="snap_masked-unitig_23586-processed-gene-0.1"/>
</dbReference>
<dbReference type="InterPro" id="IPR035974">
    <property type="entry name" value="Rap/Ran-GAP_sf"/>
</dbReference>
<reference evidence="5" key="1">
    <citation type="submission" date="2016-11" db="UniProtKB">
        <authorList>
            <consortium name="WormBaseParasite"/>
        </authorList>
    </citation>
    <scope>IDENTIFICATION</scope>
</reference>
<evidence type="ECO:0000256" key="1">
    <source>
        <dbReference type="ARBA" id="ARBA00022468"/>
    </source>
</evidence>
<evidence type="ECO:0000256" key="2">
    <source>
        <dbReference type="SAM" id="MobiDB-lite"/>
    </source>
</evidence>
<dbReference type="GO" id="GO:0005737">
    <property type="term" value="C:cytoplasm"/>
    <property type="evidence" value="ECO:0007669"/>
    <property type="project" value="TreeGrafter"/>
</dbReference>
<dbReference type="AlphaFoldDB" id="A0A1I8JNW7"/>
<name>A0A1I8JNW7_9PLAT</name>
<evidence type="ECO:0000259" key="3">
    <source>
        <dbReference type="PROSITE" id="PS50085"/>
    </source>
</evidence>
<feature type="compositionally biased region" description="Polar residues" evidence="2">
    <location>
        <begin position="1010"/>
        <end position="1028"/>
    </location>
</feature>
<keyword evidence="4" id="KW-1185">Reference proteome</keyword>
<dbReference type="PROSITE" id="PS50085">
    <property type="entry name" value="RAPGAP"/>
    <property type="match status" value="1"/>
</dbReference>
<organism evidence="4 5">
    <name type="scientific">Macrostomum lignano</name>
    <dbReference type="NCBI Taxonomy" id="282301"/>
    <lineage>
        <taxon>Eukaryota</taxon>
        <taxon>Metazoa</taxon>
        <taxon>Spiralia</taxon>
        <taxon>Lophotrochozoa</taxon>
        <taxon>Platyhelminthes</taxon>
        <taxon>Rhabditophora</taxon>
        <taxon>Macrostomorpha</taxon>
        <taxon>Macrostomida</taxon>
        <taxon>Macrostomidae</taxon>
        <taxon>Macrostomum</taxon>
    </lineage>
</organism>
<dbReference type="InterPro" id="IPR027107">
    <property type="entry name" value="Tuberin/Ral-act_asu"/>
</dbReference>
<dbReference type="Proteomes" id="UP000095280">
    <property type="component" value="Unplaced"/>
</dbReference>
<feature type="region of interest" description="Disordered" evidence="2">
    <location>
        <begin position="1"/>
        <end position="46"/>
    </location>
</feature>
<evidence type="ECO:0000313" key="5">
    <source>
        <dbReference type="WBParaSite" id="snap_masked-unitig_23586-processed-gene-0.1-mRNA-1"/>
    </source>
</evidence>
<dbReference type="PANTHER" id="PTHR10063:SF11">
    <property type="entry name" value="RHO GTPASE-ACTIVATING PROTEIN CG5521-RELATED"/>
    <property type="match status" value="1"/>
</dbReference>
<evidence type="ECO:0000313" key="4">
    <source>
        <dbReference type="Proteomes" id="UP000095280"/>
    </source>
</evidence>
<protein>
    <submittedName>
        <fullName evidence="5">Rap-GAP domain-containing protein</fullName>
    </submittedName>
</protein>